<dbReference type="Gene3D" id="1.10.287.130">
    <property type="match status" value="1"/>
</dbReference>
<dbReference type="PANTHER" id="PTHR43065:SF50">
    <property type="entry name" value="HISTIDINE KINASE"/>
    <property type="match status" value="1"/>
</dbReference>
<evidence type="ECO:0000313" key="7">
    <source>
        <dbReference type="Proteomes" id="UP000625316"/>
    </source>
</evidence>
<feature type="coiled-coil region" evidence="4">
    <location>
        <begin position="341"/>
        <end position="368"/>
    </location>
</feature>
<dbReference type="Pfam" id="PF00512">
    <property type="entry name" value="HisKA"/>
    <property type="match status" value="1"/>
</dbReference>
<dbReference type="EMBL" id="JADEXQ010000203">
    <property type="protein sequence ID" value="MBE9033445.1"/>
    <property type="molecule type" value="Genomic_DNA"/>
</dbReference>
<dbReference type="InterPro" id="IPR036890">
    <property type="entry name" value="HATPase_C_sf"/>
</dbReference>
<dbReference type="InterPro" id="IPR029016">
    <property type="entry name" value="GAF-like_dom_sf"/>
</dbReference>
<keyword evidence="3" id="KW-0808">Transferase</keyword>
<evidence type="ECO:0000313" key="6">
    <source>
        <dbReference type="EMBL" id="MBE9033445.1"/>
    </source>
</evidence>
<dbReference type="CDD" id="cd00082">
    <property type="entry name" value="HisKA"/>
    <property type="match status" value="1"/>
</dbReference>
<dbReference type="Pfam" id="PF13185">
    <property type="entry name" value="GAF_2"/>
    <property type="match status" value="2"/>
</dbReference>
<comment type="catalytic activity">
    <reaction evidence="1">
        <text>ATP + protein L-histidine = ADP + protein N-phospho-L-histidine.</text>
        <dbReference type="EC" id="2.7.13.3"/>
    </reaction>
</comment>
<organism evidence="6 7">
    <name type="scientific">Romeriopsis navalis LEGE 11480</name>
    <dbReference type="NCBI Taxonomy" id="2777977"/>
    <lineage>
        <taxon>Bacteria</taxon>
        <taxon>Bacillati</taxon>
        <taxon>Cyanobacteriota</taxon>
        <taxon>Cyanophyceae</taxon>
        <taxon>Leptolyngbyales</taxon>
        <taxon>Leptolyngbyaceae</taxon>
        <taxon>Romeriopsis</taxon>
        <taxon>Romeriopsis navalis</taxon>
    </lineage>
</organism>
<dbReference type="AlphaFoldDB" id="A0A928VVP6"/>
<dbReference type="Proteomes" id="UP000625316">
    <property type="component" value="Unassembled WGS sequence"/>
</dbReference>
<proteinExistence type="predicted"/>
<keyword evidence="4" id="KW-0175">Coiled coil</keyword>
<protein>
    <recommendedName>
        <fullName evidence="2">histidine kinase</fullName>
        <ecNumber evidence="2">2.7.13.3</ecNumber>
    </recommendedName>
</protein>
<dbReference type="EC" id="2.7.13.3" evidence="2"/>
<evidence type="ECO:0000259" key="5">
    <source>
        <dbReference type="PROSITE" id="PS50109"/>
    </source>
</evidence>
<dbReference type="InterPro" id="IPR005467">
    <property type="entry name" value="His_kinase_dom"/>
</dbReference>
<dbReference type="GO" id="GO:0000155">
    <property type="term" value="F:phosphorelay sensor kinase activity"/>
    <property type="evidence" value="ECO:0007669"/>
    <property type="project" value="InterPro"/>
</dbReference>
<dbReference type="InterPro" id="IPR036097">
    <property type="entry name" value="HisK_dim/P_sf"/>
</dbReference>
<feature type="non-terminal residue" evidence="6">
    <location>
        <position position="604"/>
    </location>
</feature>
<reference evidence="6" key="1">
    <citation type="submission" date="2020-10" db="EMBL/GenBank/DDBJ databases">
        <authorList>
            <person name="Castelo-Branco R."/>
            <person name="Eusebio N."/>
            <person name="Adriana R."/>
            <person name="Vieira A."/>
            <person name="Brugerolle De Fraissinette N."/>
            <person name="Rezende De Castro R."/>
            <person name="Schneider M.P."/>
            <person name="Vasconcelos V."/>
            <person name="Leao P.N."/>
        </authorList>
    </citation>
    <scope>NUCLEOTIDE SEQUENCE</scope>
    <source>
        <strain evidence="6">LEGE 11480</strain>
    </source>
</reference>
<dbReference type="Pfam" id="PF02518">
    <property type="entry name" value="HATPase_c"/>
    <property type="match status" value="1"/>
</dbReference>
<sequence length="604" mass="66260">MQNVVAAKQVAIVSGQQAFSAYQTALTFLGQHVMAELPLTELYQVATNVVAEVLGLEYSRIWQFLSDSHSVRLVACTGERLSCADSNRPIVADVAEQVAVQQLMRSQQPVVWGHPPVIADVLYPVPLDVQRGLLLLIGNGDQPLGLLALYTSQNREFTLDEINFLQSITYILATAIQRQRSQALIKAQTKVLELVACGTELPEVLTHLCLLLERELPNALCSILLADTDHQTLGNGVGPSLDRDYAQGLEGLMFGPCAGSCGTAAYRGEPVFVDDIATDPRWEPFRDFALAYNVRACWSSPFFSQTGELLGTFAISHRSACSARPYHFAIHRTALHLASIAVEAHRSAKALQQMNQALEQQVAERTATLQSTLVDLQQTQARLLQSEKMSSLGRMVAGIAHEVNNPLTFIAGNLDYVDHAMQSLLDLVAAYQQEAVLVSPALQQQIQQVDLDFLQQDFPKMLGAMAAGSQRIQDIVASLRNFSRLDESTCKTVNIHHGIDSAVLLLEHQLLATAQREAIVLRKQYGDCPEISCYANQLNQVFFNILTNAIDALVDVPQPQITIRTECTAAQELMISISNNGPIIAPDVLPHIFDPFFTTRPVGA</sequence>
<keyword evidence="3" id="KW-0418">Kinase</keyword>
<evidence type="ECO:0000256" key="3">
    <source>
        <dbReference type="ARBA" id="ARBA00022777"/>
    </source>
</evidence>
<evidence type="ECO:0000256" key="1">
    <source>
        <dbReference type="ARBA" id="ARBA00000085"/>
    </source>
</evidence>
<feature type="domain" description="Histidine kinase" evidence="5">
    <location>
        <begin position="398"/>
        <end position="604"/>
    </location>
</feature>
<evidence type="ECO:0000256" key="4">
    <source>
        <dbReference type="SAM" id="Coils"/>
    </source>
</evidence>
<gene>
    <name evidence="6" type="ORF">IQ266_27315</name>
</gene>
<dbReference type="SUPFAM" id="SSF55781">
    <property type="entry name" value="GAF domain-like"/>
    <property type="match status" value="2"/>
</dbReference>
<keyword evidence="7" id="KW-1185">Reference proteome</keyword>
<dbReference type="SUPFAM" id="SSF55874">
    <property type="entry name" value="ATPase domain of HSP90 chaperone/DNA topoisomerase II/histidine kinase"/>
    <property type="match status" value="1"/>
</dbReference>
<dbReference type="InterPro" id="IPR003018">
    <property type="entry name" value="GAF"/>
</dbReference>
<accession>A0A928VVP6</accession>
<dbReference type="SUPFAM" id="SSF47384">
    <property type="entry name" value="Homodimeric domain of signal transducing histidine kinase"/>
    <property type="match status" value="1"/>
</dbReference>
<dbReference type="InterPro" id="IPR003661">
    <property type="entry name" value="HisK_dim/P_dom"/>
</dbReference>
<dbReference type="Gene3D" id="3.30.565.10">
    <property type="entry name" value="Histidine kinase-like ATPase, C-terminal domain"/>
    <property type="match status" value="1"/>
</dbReference>
<dbReference type="RefSeq" id="WP_264328247.1">
    <property type="nucleotide sequence ID" value="NZ_JADEXQ010000203.1"/>
</dbReference>
<evidence type="ECO:0000256" key="2">
    <source>
        <dbReference type="ARBA" id="ARBA00012438"/>
    </source>
</evidence>
<dbReference type="InterPro" id="IPR003594">
    <property type="entry name" value="HATPase_dom"/>
</dbReference>
<dbReference type="SMART" id="SM00065">
    <property type="entry name" value="GAF"/>
    <property type="match status" value="2"/>
</dbReference>
<dbReference type="Gene3D" id="3.30.450.40">
    <property type="match status" value="2"/>
</dbReference>
<comment type="caution">
    <text evidence="6">The sequence shown here is derived from an EMBL/GenBank/DDBJ whole genome shotgun (WGS) entry which is preliminary data.</text>
</comment>
<dbReference type="PROSITE" id="PS50109">
    <property type="entry name" value="HIS_KIN"/>
    <property type="match status" value="1"/>
</dbReference>
<name>A0A928VVP6_9CYAN</name>
<dbReference type="PANTHER" id="PTHR43065">
    <property type="entry name" value="SENSOR HISTIDINE KINASE"/>
    <property type="match status" value="1"/>
</dbReference>